<dbReference type="EMBL" id="SMKZ01000024">
    <property type="protein sequence ID" value="TDE08489.1"/>
    <property type="molecule type" value="Genomic_DNA"/>
</dbReference>
<evidence type="ECO:0000259" key="1">
    <source>
        <dbReference type="PROSITE" id="PS50075"/>
    </source>
</evidence>
<dbReference type="InterPro" id="IPR036736">
    <property type="entry name" value="ACP-like_sf"/>
</dbReference>
<evidence type="ECO:0000313" key="2">
    <source>
        <dbReference type="EMBL" id="TDE08489.1"/>
    </source>
</evidence>
<dbReference type="Proteomes" id="UP000294739">
    <property type="component" value="Unassembled WGS sequence"/>
</dbReference>
<sequence>MTKDDIEWLIIQLIAEDNAMDADDLLEELAAAGQDLPVDSLLAAEVLTRVQEQVGAELPTNAETARALRSVKAFADAVWRLLPESHGEVATA</sequence>
<dbReference type="AlphaFoldDB" id="A0A4R5D4X0"/>
<proteinExistence type="predicted"/>
<comment type="caution">
    <text evidence="2">The sequence shown here is derived from an EMBL/GenBank/DDBJ whole genome shotgun (WGS) entry which is preliminary data.</text>
</comment>
<evidence type="ECO:0000313" key="3">
    <source>
        <dbReference type="Proteomes" id="UP000294739"/>
    </source>
</evidence>
<dbReference type="RefSeq" id="WP_131896801.1">
    <property type="nucleotide sequence ID" value="NZ_SMKZ01000024.1"/>
</dbReference>
<dbReference type="SUPFAM" id="SSF47336">
    <property type="entry name" value="ACP-like"/>
    <property type="match status" value="1"/>
</dbReference>
<keyword evidence="3" id="KW-1185">Reference proteome</keyword>
<dbReference type="Gene3D" id="1.10.1200.10">
    <property type="entry name" value="ACP-like"/>
    <property type="match status" value="1"/>
</dbReference>
<dbReference type="InParanoid" id="A0A4R5D4X0"/>
<dbReference type="OrthoDB" id="4237664at2"/>
<reference evidence="2 3" key="1">
    <citation type="submission" date="2019-03" db="EMBL/GenBank/DDBJ databases">
        <title>Draft genome sequences of novel Actinobacteria.</title>
        <authorList>
            <person name="Sahin N."/>
            <person name="Ay H."/>
            <person name="Saygin H."/>
        </authorList>
    </citation>
    <scope>NUCLEOTIDE SEQUENCE [LARGE SCALE GENOMIC DNA]</scope>
    <source>
        <strain evidence="2 3">5K138</strain>
    </source>
</reference>
<dbReference type="InterPro" id="IPR009081">
    <property type="entry name" value="PP-bd_ACP"/>
</dbReference>
<gene>
    <name evidence="2" type="ORF">E1269_17455</name>
</gene>
<dbReference type="PROSITE" id="PS50075">
    <property type="entry name" value="CARRIER"/>
    <property type="match status" value="1"/>
</dbReference>
<organism evidence="2 3">
    <name type="scientific">Jiangella asiatica</name>
    <dbReference type="NCBI Taxonomy" id="2530372"/>
    <lineage>
        <taxon>Bacteria</taxon>
        <taxon>Bacillati</taxon>
        <taxon>Actinomycetota</taxon>
        <taxon>Actinomycetes</taxon>
        <taxon>Jiangellales</taxon>
        <taxon>Jiangellaceae</taxon>
        <taxon>Jiangella</taxon>
    </lineage>
</organism>
<feature type="domain" description="Carrier" evidence="1">
    <location>
        <begin position="4"/>
        <end position="82"/>
    </location>
</feature>
<accession>A0A4R5D4X0</accession>
<name>A0A4R5D4X0_9ACTN</name>
<protein>
    <submittedName>
        <fullName evidence="2">Acyl carrier protein</fullName>
    </submittedName>
</protein>